<dbReference type="OrthoDB" id="9895617at2759"/>
<dbReference type="Pfam" id="PF00652">
    <property type="entry name" value="Ricin_B_lectin"/>
    <property type="match status" value="1"/>
</dbReference>
<dbReference type="Proteomes" id="UP000054107">
    <property type="component" value="Unassembled WGS sequence"/>
</dbReference>
<dbReference type="SUPFAM" id="SSF50370">
    <property type="entry name" value="Ricin B-like lectins"/>
    <property type="match status" value="1"/>
</dbReference>
<sequence length="272" mass="31240">MEATKGFPQGFFFIRCKSQEFAVDVNGGSMTNDANIIIWPQKLVDSINQLWMHEEGFLINKKSGLVLDIRGGNIERDKVIIQYARKPGLAHNQRWTYQDGFIFPTSAPHLVLDIRNAEFKNGTTVYLNTKNLHSKTQQWLIQPFENEKSVNELALLRPSPLQRTSTFPRQEELYDCYRMVYLEPEQTASVTPEQLAGATAFKAMKDFIEQYTHSHQDPIVADDQSRPALLDLVKREVIQALNSKHVERNLQELVQSSISVSEAYFSREYSVN</sequence>
<evidence type="ECO:0000259" key="1">
    <source>
        <dbReference type="Pfam" id="PF00652"/>
    </source>
</evidence>
<dbReference type="PROSITE" id="PS50231">
    <property type="entry name" value="RICIN_B_LECTIN"/>
    <property type="match status" value="1"/>
</dbReference>
<accession>A0A0B7N0V6</accession>
<gene>
    <name evidence="2" type="primary">PARPA_02391.1 scaffold 4223</name>
</gene>
<feature type="domain" description="Ricin B lectin" evidence="1">
    <location>
        <begin position="14"/>
        <end position="139"/>
    </location>
</feature>
<dbReference type="CDD" id="cd23454">
    <property type="entry name" value="beta-trefoil_Ricin_GllA-1"/>
    <property type="match status" value="1"/>
</dbReference>
<name>A0A0B7N0V6_9FUNG</name>
<dbReference type="EMBL" id="LN720763">
    <property type="protein sequence ID" value="CEP08973.1"/>
    <property type="molecule type" value="Genomic_DNA"/>
</dbReference>
<keyword evidence="3" id="KW-1185">Reference proteome</keyword>
<organism evidence="2 3">
    <name type="scientific">Parasitella parasitica</name>
    <dbReference type="NCBI Taxonomy" id="35722"/>
    <lineage>
        <taxon>Eukaryota</taxon>
        <taxon>Fungi</taxon>
        <taxon>Fungi incertae sedis</taxon>
        <taxon>Mucoromycota</taxon>
        <taxon>Mucoromycotina</taxon>
        <taxon>Mucoromycetes</taxon>
        <taxon>Mucorales</taxon>
        <taxon>Mucorineae</taxon>
        <taxon>Mucoraceae</taxon>
        <taxon>Parasitella</taxon>
    </lineage>
</organism>
<dbReference type="InterPro" id="IPR000772">
    <property type="entry name" value="Ricin_B_lectin"/>
</dbReference>
<evidence type="ECO:0000313" key="3">
    <source>
        <dbReference type="Proteomes" id="UP000054107"/>
    </source>
</evidence>
<protein>
    <recommendedName>
        <fullName evidence="1">Ricin B lectin domain-containing protein</fullName>
    </recommendedName>
</protein>
<reference evidence="2 3" key="1">
    <citation type="submission" date="2014-09" db="EMBL/GenBank/DDBJ databases">
        <authorList>
            <person name="Ellenberger Sabrina"/>
        </authorList>
    </citation>
    <scope>NUCLEOTIDE SEQUENCE [LARGE SCALE GENOMIC DNA]</scope>
    <source>
        <strain evidence="2 3">CBS 412.66</strain>
    </source>
</reference>
<proteinExistence type="predicted"/>
<dbReference type="AlphaFoldDB" id="A0A0B7N0V6"/>
<evidence type="ECO:0000313" key="2">
    <source>
        <dbReference type="EMBL" id="CEP08973.1"/>
    </source>
</evidence>
<dbReference type="STRING" id="35722.A0A0B7N0V6"/>
<dbReference type="Gene3D" id="2.80.10.50">
    <property type="match status" value="1"/>
</dbReference>
<dbReference type="InterPro" id="IPR035992">
    <property type="entry name" value="Ricin_B-like_lectins"/>
</dbReference>